<dbReference type="GO" id="GO:0005576">
    <property type="term" value="C:extracellular region"/>
    <property type="evidence" value="ECO:0007669"/>
    <property type="project" value="UniProtKB-SubCell"/>
</dbReference>
<feature type="region of interest" description="Disordered" evidence="5">
    <location>
        <begin position="28"/>
        <end position="47"/>
    </location>
</feature>
<keyword evidence="7" id="KW-0282">Flagellum</keyword>
<gene>
    <name evidence="7" type="primary">flgL</name>
    <name evidence="7" type="ORF">GCM10011494_09860</name>
</gene>
<keyword evidence="7" id="KW-0969">Cilium</keyword>
<feature type="domain" description="Flagellin N-terminal" evidence="6">
    <location>
        <begin position="15"/>
        <end position="142"/>
    </location>
</feature>
<dbReference type="RefSeq" id="WP_188769061.1">
    <property type="nucleotide sequence ID" value="NZ_BMHK01000005.1"/>
</dbReference>
<dbReference type="InterPro" id="IPR001492">
    <property type="entry name" value="Flagellin"/>
</dbReference>
<reference evidence="7" key="2">
    <citation type="submission" date="2020-09" db="EMBL/GenBank/DDBJ databases">
        <authorList>
            <person name="Sun Q."/>
            <person name="Zhou Y."/>
        </authorList>
    </citation>
    <scope>NUCLEOTIDE SEQUENCE</scope>
    <source>
        <strain evidence="7">CGMCC 1.15095</strain>
    </source>
</reference>
<dbReference type="Gene3D" id="1.20.1330.10">
    <property type="entry name" value="f41 fragment of flagellin, N-terminal domain"/>
    <property type="match status" value="1"/>
</dbReference>
<dbReference type="SUPFAM" id="SSF64518">
    <property type="entry name" value="Phase 1 flagellin"/>
    <property type="match status" value="1"/>
</dbReference>
<proteinExistence type="inferred from homology"/>
<reference evidence="7" key="1">
    <citation type="journal article" date="2014" name="Int. J. Syst. Evol. Microbiol.">
        <title>Complete genome sequence of Corynebacterium casei LMG S-19264T (=DSM 44701T), isolated from a smear-ripened cheese.</title>
        <authorList>
            <consortium name="US DOE Joint Genome Institute (JGI-PGF)"/>
            <person name="Walter F."/>
            <person name="Albersmeier A."/>
            <person name="Kalinowski J."/>
            <person name="Ruckert C."/>
        </authorList>
    </citation>
    <scope>NUCLEOTIDE SEQUENCE</scope>
    <source>
        <strain evidence="7">CGMCC 1.15095</strain>
    </source>
</reference>
<comment type="similarity">
    <text evidence="3">Belongs to the bacterial flagellin family.</text>
</comment>
<evidence type="ECO:0000256" key="5">
    <source>
        <dbReference type="SAM" id="MobiDB-lite"/>
    </source>
</evidence>
<keyword evidence="7" id="KW-0966">Cell projection</keyword>
<keyword evidence="4" id="KW-0975">Bacterial flagellum</keyword>
<dbReference type="GO" id="GO:0005198">
    <property type="term" value="F:structural molecule activity"/>
    <property type="evidence" value="ECO:0007669"/>
    <property type="project" value="InterPro"/>
</dbReference>
<keyword evidence="8" id="KW-1185">Reference proteome</keyword>
<dbReference type="EMBL" id="BMHK01000005">
    <property type="protein sequence ID" value="GGB93474.1"/>
    <property type="molecule type" value="Genomic_DNA"/>
</dbReference>
<dbReference type="InterPro" id="IPR001029">
    <property type="entry name" value="Flagellin_N"/>
</dbReference>
<feature type="compositionally biased region" description="Low complexity" evidence="5">
    <location>
        <begin position="28"/>
        <end position="40"/>
    </location>
</feature>
<evidence type="ECO:0000256" key="2">
    <source>
        <dbReference type="ARBA" id="ARBA00004613"/>
    </source>
</evidence>
<sequence>MATISTSTGAFFERARVSMKDLRSQAESLQSQLSSGQKLSRSSDDPVAASRLRTLSRLEKLTNIDASNAQRADADLTLADAALGDMAKAVIRMQELATQAASGTLTEDQRSALGKEVESIYSTLVSLANSRDSNGHALFGGESAGDAYTVDASGNAAYAGTATSGDLSLGDGQTVTRSLTGPEFLEFSVNGTPTDLLGVVKDLASALQGGVADPAGAARDALGSLKAGLDTLTTAQTVIGTRLSWIDLTSERRTNVGELRSTEEANLGATDITSTIATLQETMLVLQASQASFTKLSNLSLFNQLS</sequence>
<dbReference type="GO" id="GO:0009288">
    <property type="term" value="C:bacterial-type flagellum"/>
    <property type="evidence" value="ECO:0007669"/>
    <property type="project" value="UniProtKB-SubCell"/>
</dbReference>
<evidence type="ECO:0000313" key="8">
    <source>
        <dbReference type="Proteomes" id="UP000608154"/>
    </source>
</evidence>
<evidence type="ECO:0000256" key="3">
    <source>
        <dbReference type="ARBA" id="ARBA00005709"/>
    </source>
</evidence>
<comment type="caution">
    <text evidence="7">The sequence shown here is derived from an EMBL/GenBank/DDBJ whole genome shotgun (WGS) entry which is preliminary data.</text>
</comment>
<evidence type="ECO:0000313" key="7">
    <source>
        <dbReference type="EMBL" id="GGB93474.1"/>
    </source>
</evidence>
<dbReference type="Pfam" id="PF00669">
    <property type="entry name" value="Flagellin_N"/>
    <property type="match status" value="1"/>
</dbReference>
<accession>A0A916X4L9</accession>
<protein>
    <submittedName>
        <fullName evidence="7">Flagellar hook-filament junction protein FlgL</fullName>
    </submittedName>
</protein>
<comment type="subcellular location">
    <subcellularLocation>
        <location evidence="1">Bacterial flagellum</location>
    </subcellularLocation>
    <subcellularLocation>
        <location evidence="2">Secreted</location>
    </subcellularLocation>
</comment>
<evidence type="ECO:0000259" key="6">
    <source>
        <dbReference type="Pfam" id="PF00669"/>
    </source>
</evidence>
<organism evidence="7 8">
    <name type="scientific">Novosphingobium endophyticum</name>
    <dbReference type="NCBI Taxonomy" id="1955250"/>
    <lineage>
        <taxon>Bacteria</taxon>
        <taxon>Pseudomonadati</taxon>
        <taxon>Pseudomonadota</taxon>
        <taxon>Alphaproteobacteria</taxon>
        <taxon>Sphingomonadales</taxon>
        <taxon>Sphingomonadaceae</taxon>
        <taxon>Novosphingobium</taxon>
    </lineage>
</organism>
<evidence type="ECO:0000256" key="1">
    <source>
        <dbReference type="ARBA" id="ARBA00004365"/>
    </source>
</evidence>
<dbReference type="AlphaFoldDB" id="A0A916X4L9"/>
<name>A0A916X4L9_9SPHN</name>
<dbReference type="PANTHER" id="PTHR42792:SF1">
    <property type="entry name" value="FLAGELLAR HOOK-ASSOCIATED PROTEIN 3"/>
    <property type="match status" value="1"/>
</dbReference>
<evidence type="ECO:0000256" key="4">
    <source>
        <dbReference type="ARBA" id="ARBA00023143"/>
    </source>
</evidence>
<dbReference type="Proteomes" id="UP000608154">
    <property type="component" value="Unassembled WGS sequence"/>
</dbReference>
<dbReference type="PANTHER" id="PTHR42792">
    <property type="entry name" value="FLAGELLIN"/>
    <property type="match status" value="1"/>
</dbReference>